<evidence type="ECO:0000313" key="3">
    <source>
        <dbReference type="Proteomes" id="UP001583177"/>
    </source>
</evidence>
<sequence length="246" mass="28402">MTPDDIQQPHVRHYPLDTDLPFEQYEHRRIVARDILVNRILSKFLFPCSKGLARAYDTHRSRENGLHNFAPIKQHDKVLARDLELLRKMLITCGVTDDHLEPMVSFQHVRVQFSSGRLHGRYSENVWHIPLEEQGKVRVTVGEEIQDLVRRHYVETDDACLRVWLQAIQTPRPSSYNTLPKDPAAEQTHVALVQRRKRRGRMDIAIDGKKWYGGDIGRLAEIQAQMQATPQPDEDCVGTDAVDDEA</sequence>
<accession>A0ABR3VZE9</accession>
<organism evidence="2 3">
    <name type="scientific">Diaporthe australafricana</name>
    <dbReference type="NCBI Taxonomy" id="127596"/>
    <lineage>
        <taxon>Eukaryota</taxon>
        <taxon>Fungi</taxon>
        <taxon>Dikarya</taxon>
        <taxon>Ascomycota</taxon>
        <taxon>Pezizomycotina</taxon>
        <taxon>Sordariomycetes</taxon>
        <taxon>Sordariomycetidae</taxon>
        <taxon>Diaporthales</taxon>
        <taxon>Diaporthaceae</taxon>
        <taxon>Diaporthe</taxon>
    </lineage>
</organism>
<protein>
    <submittedName>
        <fullName evidence="2">Uncharacterized protein</fullName>
    </submittedName>
</protein>
<name>A0ABR3VZE9_9PEZI</name>
<dbReference type="Proteomes" id="UP001583177">
    <property type="component" value="Unassembled WGS sequence"/>
</dbReference>
<feature type="region of interest" description="Disordered" evidence="1">
    <location>
        <begin position="226"/>
        <end position="246"/>
    </location>
</feature>
<evidence type="ECO:0000256" key="1">
    <source>
        <dbReference type="SAM" id="MobiDB-lite"/>
    </source>
</evidence>
<feature type="compositionally biased region" description="Acidic residues" evidence="1">
    <location>
        <begin position="232"/>
        <end position="246"/>
    </location>
</feature>
<keyword evidence="3" id="KW-1185">Reference proteome</keyword>
<reference evidence="2 3" key="1">
    <citation type="journal article" date="2024" name="IMA Fungus">
        <title>IMA Genome - F19 : A genome assembly and annotation guide to empower mycologists, including annotated draft genome sequences of Ceratocystis pirilliformis, Diaporthe australafricana, Fusarium ophioides, Paecilomyces lecythidis, and Sporothrix stenoceras.</title>
        <authorList>
            <person name="Aylward J."/>
            <person name="Wilson A.M."/>
            <person name="Visagie C.M."/>
            <person name="Spraker J."/>
            <person name="Barnes I."/>
            <person name="Buitendag C."/>
            <person name="Ceriani C."/>
            <person name="Del Mar Angel L."/>
            <person name="du Plessis D."/>
            <person name="Fuchs T."/>
            <person name="Gasser K."/>
            <person name="Kramer D."/>
            <person name="Li W."/>
            <person name="Munsamy K."/>
            <person name="Piso A."/>
            <person name="Price J.L."/>
            <person name="Sonnekus B."/>
            <person name="Thomas C."/>
            <person name="van der Nest A."/>
            <person name="van Dijk A."/>
            <person name="van Heerden A."/>
            <person name="van Vuuren N."/>
            <person name="Yilmaz N."/>
            <person name="Duong T.A."/>
            <person name="van der Merwe N.A."/>
            <person name="Wingfield M.J."/>
            <person name="Wingfield B.D."/>
        </authorList>
    </citation>
    <scope>NUCLEOTIDE SEQUENCE [LARGE SCALE GENOMIC DNA]</scope>
    <source>
        <strain evidence="2 3">CMW 18300</strain>
    </source>
</reference>
<proteinExistence type="predicted"/>
<evidence type="ECO:0000313" key="2">
    <source>
        <dbReference type="EMBL" id="KAL1849178.1"/>
    </source>
</evidence>
<comment type="caution">
    <text evidence="2">The sequence shown here is derived from an EMBL/GenBank/DDBJ whole genome shotgun (WGS) entry which is preliminary data.</text>
</comment>
<gene>
    <name evidence="2" type="ORF">Daus18300_013335</name>
</gene>
<dbReference type="EMBL" id="JAWRVE010000204">
    <property type="protein sequence ID" value="KAL1849178.1"/>
    <property type="molecule type" value="Genomic_DNA"/>
</dbReference>